<keyword evidence="3" id="KW-1134">Transmembrane beta strand</keyword>
<evidence type="ECO:0000256" key="1">
    <source>
        <dbReference type="ARBA" id="ARBA00004571"/>
    </source>
</evidence>
<keyword evidence="4" id="KW-0812">Transmembrane</keyword>
<dbReference type="Proteomes" id="UP000319499">
    <property type="component" value="Unassembled WGS sequence"/>
</dbReference>
<dbReference type="PANTHER" id="PTHR35093">
    <property type="entry name" value="OUTER MEMBRANE PROTEIN NMB0088-RELATED"/>
    <property type="match status" value="1"/>
</dbReference>
<keyword evidence="7" id="KW-0998">Cell outer membrane</keyword>
<evidence type="ECO:0000256" key="3">
    <source>
        <dbReference type="ARBA" id="ARBA00022452"/>
    </source>
</evidence>
<comment type="similarity">
    <text evidence="2">Belongs to the OmpP1/FadL family.</text>
</comment>
<dbReference type="Pfam" id="PF03349">
    <property type="entry name" value="Toluene_X"/>
    <property type="match status" value="1"/>
</dbReference>
<dbReference type="InterPro" id="IPR005017">
    <property type="entry name" value="OMPP1/FadL/TodX"/>
</dbReference>
<evidence type="ECO:0000256" key="7">
    <source>
        <dbReference type="ARBA" id="ARBA00023237"/>
    </source>
</evidence>
<evidence type="ECO:0000256" key="2">
    <source>
        <dbReference type="ARBA" id="ARBA00008163"/>
    </source>
</evidence>
<gene>
    <name evidence="8" type="ORF">ETU09_06620</name>
</gene>
<dbReference type="GO" id="GO:0009279">
    <property type="term" value="C:cell outer membrane"/>
    <property type="evidence" value="ECO:0007669"/>
    <property type="project" value="UniProtKB-SubCell"/>
</dbReference>
<keyword evidence="9" id="KW-1185">Reference proteome</keyword>
<dbReference type="OrthoDB" id="9922at2"/>
<evidence type="ECO:0000256" key="5">
    <source>
        <dbReference type="ARBA" id="ARBA00022729"/>
    </source>
</evidence>
<evidence type="ECO:0000256" key="4">
    <source>
        <dbReference type="ARBA" id="ARBA00022692"/>
    </source>
</evidence>
<evidence type="ECO:0000313" key="9">
    <source>
        <dbReference type="Proteomes" id="UP000319499"/>
    </source>
</evidence>
<dbReference type="Gene3D" id="2.40.160.60">
    <property type="entry name" value="Outer membrane protein transport protein (OMPP1/FadL/TodX)"/>
    <property type="match status" value="1"/>
</dbReference>
<comment type="caution">
    <text evidence="8">The sequence shown here is derived from an EMBL/GenBank/DDBJ whole genome shotgun (WGS) entry which is preliminary data.</text>
</comment>
<sequence length="401" mass="44094">MISMVQAGGFRVSLQGVRQAAMAHTSAHVRDASVAFFNPGGIAFIPSKLSISSGGFLVGTKVNYQNLQTHYKASTNNPISTPMTFNVAYKATNQISVALSITTPFGSTVNWGGDWAGKDLINKIELQAFYIQPTVAYRFNNWISVGAGFIYATGNVNLQKSLTPVNGQMKLEDKNASGNGFNVGVYLRPTDKLDISVAYRSKVDMKAKKGKAEFDIPSSLVGESPFLTSTDQFSATLPLASEFTLGLTYRVLPKLSISADWNVSGWNRYENLTFNFKKNQVGNLENDPTVSMAPKKFKNSNTFRIGGEYLATEYLAVRLGYYYDQSPVRSNFWSPETPSTNNNAVTGGVGYSFYNKKLMVDLSGIYYVGNSRKFNNEFYNFSGEANLSSFIVGLGLTWNPF</sequence>
<name>A0A563DD48_9FLAO</name>
<dbReference type="AlphaFoldDB" id="A0A563DD48"/>
<keyword evidence="6" id="KW-0472">Membrane</keyword>
<organism evidence="8 9">
    <name type="scientific">Apibacter muscae</name>
    <dbReference type="NCBI Taxonomy" id="2509004"/>
    <lineage>
        <taxon>Bacteria</taxon>
        <taxon>Pseudomonadati</taxon>
        <taxon>Bacteroidota</taxon>
        <taxon>Flavobacteriia</taxon>
        <taxon>Flavobacteriales</taxon>
        <taxon>Weeksellaceae</taxon>
        <taxon>Apibacter</taxon>
    </lineage>
</organism>
<protein>
    <submittedName>
        <fullName evidence="8">Aromatic hydrocarbon degradation protein</fullName>
    </submittedName>
</protein>
<proteinExistence type="inferred from homology"/>
<evidence type="ECO:0000256" key="6">
    <source>
        <dbReference type="ARBA" id="ARBA00023136"/>
    </source>
</evidence>
<keyword evidence="5" id="KW-0732">Signal</keyword>
<comment type="subcellular location">
    <subcellularLocation>
        <location evidence="1">Cell outer membrane</location>
        <topology evidence="1">Multi-pass membrane protein</topology>
    </subcellularLocation>
</comment>
<dbReference type="EMBL" id="SELH01000021">
    <property type="protein sequence ID" value="TWP27863.1"/>
    <property type="molecule type" value="Genomic_DNA"/>
</dbReference>
<dbReference type="SUPFAM" id="SSF56935">
    <property type="entry name" value="Porins"/>
    <property type="match status" value="1"/>
</dbReference>
<accession>A0A563DD48</accession>
<dbReference type="PANTHER" id="PTHR35093:SF8">
    <property type="entry name" value="OUTER MEMBRANE PROTEIN NMB0088-RELATED"/>
    <property type="match status" value="1"/>
</dbReference>
<dbReference type="GO" id="GO:0015483">
    <property type="term" value="F:long-chain fatty acid transporting porin activity"/>
    <property type="evidence" value="ECO:0007669"/>
    <property type="project" value="TreeGrafter"/>
</dbReference>
<evidence type="ECO:0000313" key="8">
    <source>
        <dbReference type="EMBL" id="TWP27863.1"/>
    </source>
</evidence>
<reference evidence="8 9" key="1">
    <citation type="submission" date="2019-02" db="EMBL/GenBank/DDBJ databases">
        <title>Apibacter muscae sp. nov.: a novel member of the house fly microbiota.</title>
        <authorList>
            <person name="Park R."/>
        </authorList>
    </citation>
    <scope>NUCLEOTIDE SEQUENCE [LARGE SCALE GENOMIC DNA]</scope>
    <source>
        <strain evidence="8 9">AL1</strain>
    </source>
</reference>